<keyword evidence="2" id="KW-0378">Hydrolase</keyword>
<dbReference type="AlphaFoldDB" id="A0A917C2C2"/>
<evidence type="ECO:0000313" key="4">
    <source>
        <dbReference type="EMBL" id="GGF68903.1"/>
    </source>
</evidence>
<gene>
    <name evidence="4" type="ORF">GCM10007301_30720</name>
</gene>
<dbReference type="Gene3D" id="3.20.20.140">
    <property type="entry name" value="Metal-dependent hydrolases"/>
    <property type="match status" value="1"/>
</dbReference>
<protein>
    <submittedName>
        <fullName evidence="4">8-oxoguanine deaminase</fullName>
    </submittedName>
</protein>
<accession>A0A917C2C2</accession>
<evidence type="ECO:0000256" key="1">
    <source>
        <dbReference type="ARBA" id="ARBA00006745"/>
    </source>
</evidence>
<organism evidence="4 5">
    <name type="scientific">Azorhizobium oxalatiphilum</name>
    <dbReference type="NCBI Taxonomy" id="980631"/>
    <lineage>
        <taxon>Bacteria</taxon>
        <taxon>Pseudomonadati</taxon>
        <taxon>Pseudomonadota</taxon>
        <taxon>Alphaproteobacteria</taxon>
        <taxon>Hyphomicrobiales</taxon>
        <taxon>Xanthobacteraceae</taxon>
        <taxon>Azorhizobium</taxon>
    </lineage>
</organism>
<name>A0A917C2C2_9HYPH</name>
<dbReference type="Proteomes" id="UP000606044">
    <property type="component" value="Unassembled WGS sequence"/>
</dbReference>
<sequence length="476" mass="50685">MTGTAFAESLFTGETLAANVALTHQDGVIDAILPAPTLPEGRRFIIPALVNAHDHARPSMTSFGASGMPLETWILRSALGTPPDPYLAAAVSLARSARAGCGAVMVHYTRPSGTLPLVDEARAIARAASDVGVRLAFAHAVRDQNPLVYGDSAPVLTDLSAPARAAVEEMFIRAPTPPSAYVELVEEIADAIGGPMVDVQYGPAGVQWCSTPLLEAIAERSAATGRRVHMHLLETPYQRAWADQTFPQGIVRHLKDIGLLSERLTLAHCVHARPDELALIAEAGATIVTNFSSNLHLHSGLGPVAKAHKAGCAITVGVDGNALDDDDDALRELRLVQMTHGGTGFERTWGRAEFLELALRNGRRATGAPGPGHLVPGAPADFAVLDLDVLDRDAFMALDPIDLLFARGNTSCVRDVVVAGRTIVRDGVPTGIDLPAMERELRGLFRNNLPRFQALKAAWPELERAVGGWFRHACCG</sequence>
<dbReference type="SUPFAM" id="SSF51556">
    <property type="entry name" value="Metallo-dependent hydrolases"/>
    <property type="match status" value="1"/>
</dbReference>
<dbReference type="InterPro" id="IPR050287">
    <property type="entry name" value="MTA/SAH_deaminase"/>
</dbReference>
<dbReference type="GO" id="GO:0016810">
    <property type="term" value="F:hydrolase activity, acting on carbon-nitrogen (but not peptide) bonds"/>
    <property type="evidence" value="ECO:0007669"/>
    <property type="project" value="InterPro"/>
</dbReference>
<keyword evidence="5" id="KW-1185">Reference proteome</keyword>
<dbReference type="RefSeq" id="WP_188580095.1">
    <property type="nucleotide sequence ID" value="NZ_BMCT01000004.1"/>
</dbReference>
<evidence type="ECO:0000313" key="5">
    <source>
        <dbReference type="Proteomes" id="UP000606044"/>
    </source>
</evidence>
<comment type="similarity">
    <text evidence="1">Belongs to the metallo-dependent hydrolases superfamily. ATZ/TRZ family.</text>
</comment>
<dbReference type="PANTHER" id="PTHR43794">
    <property type="entry name" value="AMINOHYDROLASE SSNA-RELATED"/>
    <property type="match status" value="1"/>
</dbReference>
<dbReference type="EMBL" id="BMCT01000004">
    <property type="protein sequence ID" value="GGF68903.1"/>
    <property type="molecule type" value="Genomic_DNA"/>
</dbReference>
<comment type="caution">
    <text evidence="4">The sequence shown here is derived from an EMBL/GenBank/DDBJ whole genome shotgun (WGS) entry which is preliminary data.</text>
</comment>
<dbReference type="InterPro" id="IPR011059">
    <property type="entry name" value="Metal-dep_hydrolase_composite"/>
</dbReference>
<reference evidence="4" key="2">
    <citation type="submission" date="2020-09" db="EMBL/GenBank/DDBJ databases">
        <authorList>
            <person name="Sun Q."/>
            <person name="Sedlacek I."/>
        </authorList>
    </citation>
    <scope>NUCLEOTIDE SEQUENCE</scope>
    <source>
        <strain evidence="4">CCM 7897</strain>
    </source>
</reference>
<evidence type="ECO:0000259" key="3">
    <source>
        <dbReference type="Pfam" id="PF01979"/>
    </source>
</evidence>
<dbReference type="SUPFAM" id="SSF51338">
    <property type="entry name" value="Composite domain of metallo-dependent hydrolases"/>
    <property type="match status" value="1"/>
</dbReference>
<dbReference type="InterPro" id="IPR032466">
    <property type="entry name" value="Metal_Hydrolase"/>
</dbReference>
<reference evidence="4" key="1">
    <citation type="journal article" date="2014" name="Int. J. Syst. Evol. Microbiol.">
        <title>Complete genome sequence of Corynebacterium casei LMG S-19264T (=DSM 44701T), isolated from a smear-ripened cheese.</title>
        <authorList>
            <consortium name="US DOE Joint Genome Institute (JGI-PGF)"/>
            <person name="Walter F."/>
            <person name="Albersmeier A."/>
            <person name="Kalinowski J."/>
            <person name="Ruckert C."/>
        </authorList>
    </citation>
    <scope>NUCLEOTIDE SEQUENCE</scope>
    <source>
        <strain evidence="4">CCM 7897</strain>
    </source>
</reference>
<evidence type="ECO:0000256" key="2">
    <source>
        <dbReference type="ARBA" id="ARBA00022801"/>
    </source>
</evidence>
<feature type="domain" description="Amidohydrolase-related" evidence="3">
    <location>
        <begin position="44"/>
        <end position="422"/>
    </location>
</feature>
<dbReference type="Pfam" id="PF01979">
    <property type="entry name" value="Amidohydro_1"/>
    <property type="match status" value="1"/>
</dbReference>
<dbReference type="InterPro" id="IPR006680">
    <property type="entry name" value="Amidohydro-rel"/>
</dbReference>
<proteinExistence type="inferred from homology"/>
<dbReference type="PANTHER" id="PTHR43794:SF11">
    <property type="entry name" value="AMIDOHYDROLASE-RELATED DOMAIN-CONTAINING PROTEIN"/>
    <property type="match status" value="1"/>
</dbReference>